<dbReference type="InterPro" id="IPR049354">
    <property type="entry name" value="GpP-like_N"/>
</dbReference>
<evidence type="ECO:0000256" key="1">
    <source>
        <dbReference type="SAM" id="MobiDB-lite"/>
    </source>
</evidence>
<dbReference type="RefSeq" id="WP_092829417.1">
    <property type="nucleotide sequence ID" value="NZ_FOGS01000012.1"/>
</dbReference>
<dbReference type="AlphaFoldDB" id="A0A1H9W2A3"/>
<dbReference type="InterPro" id="IPR053982">
    <property type="entry name" value="Gp44/GpP-like_C"/>
</dbReference>
<evidence type="ECO:0000259" key="4">
    <source>
        <dbReference type="Pfam" id="PF22255"/>
    </source>
</evidence>
<dbReference type="Gene3D" id="2.30.300.10">
    <property type="entry name" value="Baseplate protein-like domain - beta roll fold"/>
    <property type="match status" value="1"/>
</dbReference>
<dbReference type="STRING" id="416874.SAMN04487958_11214"/>
<dbReference type="PIRSF" id="PIRSF004440">
    <property type="entry name" value="GpP"/>
    <property type="match status" value="1"/>
</dbReference>
<dbReference type="InterPro" id="IPR053981">
    <property type="entry name" value="Gp44/GpP-like_2nd"/>
</dbReference>
<protein>
    <submittedName>
        <fullName evidence="5">Mu-like prophage tail protein gpP</fullName>
    </submittedName>
</protein>
<organism evidence="5 6">
    <name type="scientific">Vreelandella subterranea</name>
    <dbReference type="NCBI Taxonomy" id="416874"/>
    <lineage>
        <taxon>Bacteria</taxon>
        <taxon>Pseudomonadati</taxon>
        <taxon>Pseudomonadota</taxon>
        <taxon>Gammaproteobacteria</taxon>
        <taxon>Oceanospirillales</taxon>
        <taxon>Halomonadaceae</taxon>
        <taxon>Vreelandella</taxon>
    </lineage>
</organism>
<feature type="domain" description="Baseplate hub protein gp44/GpP-like C-terminal" evidence="3">
    <location>
        <begin position="256"/>
        <end position="338"/>
    </location>
</feature>
<evidence type="ECO:0000259" key="2">
    <source>
        <dbReference type="Pfam" id="PF21683"/>
    </source>
</evidence>
<dbReference type="SUPFAM" id="SSF69279">
    <property type="entry name" value="Phage tail proteins"/>
    <property type="match status" value="2"/>
</dbReference>
<dbReference type="EMBL" id="FOGS01000012">
    <property type="protein sequence ID" value="SES28062.1"/>
    <property type="molecule type" value="Genomic_DNA"/>
</dbReference>
<keyword evidence="6" id="KW-1185">Reference proteome</keyword>
<evidence type="ECO:0000313" key="6">
    <source>
        <dbReference type="Proteomes" id="UP000198505"/>
    </source>
</evidence>
<proteinExistence type="predicted"/>
<evidence type="ECO:0000259" key="3">
    <source>
        <dbReference type="Pfam" id="PF21929"/>
    </source>
</evidence>
<feature type="domain" description="Baseplate hub protein gp44-like N-terminal" evidence="2">
    <location>
        <begin position="4"/>
        <end position="93"/>
    </location>
</feature>
<name>A0A1H9W2A3_9GAMM</name>
<dbReference type="Gene3D" id="3.55.50.10">
    <property type="entry name" value="Baseplate protein-like domains"/>
    <property type="match status" value="1"/>
</dbReference>
<dbReference type="Pfam" id="PF21683">
    <property type="entry name" value="GpP-like_1st"/>
    <property type="match status" value="1"/>
</dbReference>
<gene>
    <name evidence="5" type="ORF">SAMN04487958_11214</name>
</gene>
<feature type="domain" description="Baseplate hub protein gp44/GpP-like second" evidence="4">
    <location>
        <begin position="95"/>
        <end position="177"/>
    </location>
</feature>
<dbReference type="Proteomes" id="UP000198505">
    <property type="component" value="Unassembled WGS sequence"/>
</dbReference>
<feature type="region of interest" description="Disordered" evidence="1">
    <location>
        <begin position="329"/>
        <end position="350"/>
    </location>
</feature>
<dbReference type="InterPro" id="IPR023399">
    <property type="entry name" value="Baseplate-like_2-layer_sand"/>
</dbReference>
<dbReference type="Pfam" id="PF22255">
    <property type="entry name" value="Gp44-like_2nd"/>
    <property type="match status" value="1"/>
</dbReference>
<dbReference type="InterPro" id="IPR026276">
    <property type="entry name" value="Baseplate_GpP"/>
</dbReference>
<sequence length="350" mass="39041">MSELALVVDGDRHLGWKEIQIRRSLDAMADSFELVLSEKWADRDGTTVEPRRLRTGAPVVVEIDGEPVITGHIDDVLPSYDARSHSLVVSGRSKTADLVDSSSTAQPWETGQTVLQVARRVAEPFGIEVVAEVDVGAPLRALEVEPGQTFGEALGQLASYRALLLVADEQGRLVLTRPPRATLKTELALGENIRVARGRFSDRDRFGEVIVQGQGAADDTWFGRPASGASGRAKDDGIKRHRPTLVLCDTSTDSSSCRQRAEWEVRRRWGQSRGITYTVAGWRHQDGLWRPGDLVPIRDKWMFDEPVEWLITEVQLLLDERGERSEIRVAPQSSYDLEAEPEPERESDVW</sequence>
<dbReference type="Pfam" id="PF21929">
    <property type="entry name" value="GpP_4th"/>
    <property type="match status" value="1"/>
</dbReference>
<reference evidence="6" key="1">
    <citation type="submission" date="2016-10" db="EMBL/GenBank/DDBJ databases">
        <authorList>
            <person name="Varghese N."/>
            <person name="Submissions S."/>
        </authorList>
    </citation>
    <scope>NUCLEOTIDE SEQUENCE [LARGE SCALE GENOMIC DNA]</scope>
    <source>
        <strain evidence="6">CGMCC 1.6495</strain>
    </source>
</reference>
<dbReference type="Gene3D" id="3.30.1920.10">
    <property type="entry name" value="Baseplate protein-like domains - 2 layer sandwich fold"/>
    <property type="match status" value="1"/>
</dbReference>
<accession>A0A1H9W2A3</accession>
<evidence type="ECO:0000313" key="5">
    <source>
        <dbReference type="EMBL" id="SES28062.1"/>
    </source>
</evidence>